<accession>A0A0F8WAP8</accession>
<proteinExistence type="predicted"/>
<dbReference type="EMBL" id="LAZR01066362">
    <property type="protein sequence ID" value="KKK53718.1"/>
    <property type="molecule type" value="Genomic_DNA"/>
</dbReference>
<gene>
    <name evidence="1" type="ORF">LCGC14_3091990</name>
</gene>
<sequence length="99" mass="11238">MAIRGLVPLGPTHPLSNMIGSGALTSARIQDMDKLDIRSQVVLAFLPQIWRHQDWHVPIVDKNVRDDNVDSKLMDFYSKPPSLPNVWAHLWAALPVRDF</sequence>
<dbReference type="AlphaFoldDB" id="A0A0F8WAP8"/>
<organism evidence="1">
    <name type="scientific">marine sediment metagenome</name>
    <dbReference type="NCBI Taxonomy" id="412755"/>
    <lineage>
        <taxon>unclassified sequences</taxon>
        <taxon>metagenomes</taxon>
        <taxon>ecological metagenomes</taxon>
    </lineage>
</organism>
<protein>
    <submittedName>
        <fullName evidence="1">Uncharacterized protein</fullName>
    </submittedName>
</protein>
<evidence type="ECO:0000313" key="1">
    <source>
        <dbReference type="EMBL" id="KKK53718.1"/>
    </source>
</evidence>
<comment type="caution">
    <text evidence="1">The sequence shown here is derived from an EMBL/GenBank/DDBJ whole genome shotgun (WGS) entry which is preliminary data.</text>
</comment>
<name>A0A0F8WAP8_9ZZZZ</name>
<reference evidence="1" key="1">
    <citation type="journal article" date="2015" name="Nature">
        <title>Complex archaea that bridge the gap between prokaryotes and eukaryotes.</title>
        <authorList>
            <person name="Spang A."/>
            <person name="Saw J.H."/>
            <person name="Jorgensen S.L."/>
            <person name="Zaremba-Niedzwiedzka K."/>
            <person name="Martijn J."/>
            <person name="Lind A.E."/>
            <person name="van Eijk R."/>
            <person name="Schleper C."/>
            <person name="Guy L."/>
            <person name="Ettema T.J."/>
        </authorList>
    </citation>
    <scope>NUCLEOTIDE SEQUENCE</scope>
</reference>